<comment type="cofactor">
    <cofactor evidence="1">
        <name>Mg(2+)</name>
        <dbReference type="ChEBI" id="CHEBI:18420"/>
    </cofactor>
</comment>
<accession>A0A3L6ZYG7</accession>
<evidence type="ECO:0000313" key="15">
    <source>
        <dbReference type="Proteomes" id="UP000272503"/>
    </source>
</evidence>
<keyword evidence="7" id="KW-0067">ATP-binding</keyword>
<evidence type="ECO:0000256" key="5">
    <source>
        <dbReference type="ARBA" id="ARBA00022723"/>
    </source>
</evidence>
<reference evidence="14 15" key="1">
    <citation type="submission" date="2018-10" db="EMBL/GenBank/DDBJ databases">
        <authorList>
            <person name="Li J."/>
        </authorList>
    </citation>
    <scope>NUCLEOTIDE SEQUENCE [LARGE SCALE GENOMIC DNA]</scope>
    <source>
        <strain evidence="14 15">IF 016277</strain>
    </source>
</reference>
<keyword evidence="6" id="KW-0547">Nucleotide-binding</keyword>
<dbReference type="GO" id="GO:0046872">
    <property type="term" value="F:metal ion binding"/>
    <property type="evidence" value="ECO:0007669"/>
    <property type="project" value="UniProtKB-KW"/>
</dbReference>
<keyword evidence="4" id="KW-0436">Ligase</keyword>
<evidence type="ECO:0000259" key="12">
    <source>
        <dbReference type="Pfam" id="PF02875"/>
    </source>
</evidence>
<dbReference type="Pfam" id="PF02875">
    <property type="entry name" value="Mur_ligase_C"/>
    <property type="match status" value="1"/>
</dbReference>
<evidence type="ECO:0000256" key="11">
    <source>
        <dbReference type="SAM" id="MobiDB-lite"/>
    </source>
</evidence>
<dbReference type="InterPro" id="IPR036565">
    <property type="entry name" value="Mur-like_cat_sf"/>
</dbReference>
<evidence type="ECO:0000256" key="10">
    <source>
        <dbReference type="ARBA" id="ARBA00047493"/>
    </source>
</evidence>
<protein>
    <recommendedName>
        <fullName evidence="3">tetrahydrofolate synthase</fullName>
        <ecNumber evidence="3">6.3.2.17</ecNumber>
    </recommendedName>
    <alternativeName>
        <fullName evidence="9">Tetrahydrofolylpolyglutamate synthase</fullName>
    </alternativeName>
</protein>
<feature type="region of interest" description="Disordered" evidence="11">
    <location>
        <begin position="1"/>
        <end position="41"/>
    </location>
</feature>
<keyword evidence="15" id="KW-1185">Reference proteome</keyword>
<dbReference type="SUPFAM" id="SSF53244">
    <property type="entry name" value="MurD-like peptide ligases, peptide-binding domain"/>
    <property type="match status" value="1"/>
</dbReference>
<organism evidence="14 15">
    <name type="scientific">Mycetocola tolaasinivorans</name>
    <dbReference type="NCBI Taxonomy" id="76635"/>
    <lineage>
        <taxon>Bacteria</taxon>
        <taxon>Bacillati</taxon>
        <taxon>Actinomycetota</taxon>
        <taxon>Actinomycetes</taxon>
        <taxon>Micrococcales</taxon>
        <taxon>Microbacteriaceae</taxon>
        <taxon>Mycetocola</taxon>
    </lineage>
</organism>
<comment type="caution">
    <text evidence="14">The sequence shown here is derived from an EMBL/GenBank/DDBJ whole genome shotgun (WGS) entry which is preliminary data.</text>
</comment>
<keyword evidence="5" id="KW-0479">Metal-binding</keyword>
<evidence type="ECO:0000256" key="3">
    <source>
        <dbReference type="ARBA" id="ARBA00013025"/>
    </source>
</evidence>
<evidence type="ECO:0000256" key="9">
    <source>
        <dbReference type="ARBA" id="ARBA00030592"/>
    </source>
</evidence>
<evidence type="ECO:0000256" key="6">
    <source>
        <dbReference type="ARBA" id="ARBA00022741"/>
    </source>
</evidence>
<dbReference type="Gene3D" id="3.40.1190.10">
    <property type="entry name" value="Mur-like, catalytic domain"/>
    <property type="match status" value="1"/>
</dbReference>
<evidence type="ECO:0000256" key="1">
    <source>
        <dbReference type="ARBA" id="ARBA00001946"/>
    </source>
</evidence>
<dbReference type="EMBL" id="RCUX01000016">
    <property type="protein sequence ID" value="RLP72755.1"/>
    <property type="molecule type" value="Genomic_DNA"/>
</dbReference>
<dbReference type="GO" id="GO:0004326">
    <property type="term" value="F:tetrahydrofolylpolyglutamate synthase activity"/>
    <property type="evidence" value="ECO:0007669"/>
    <property type="project" value="UniProtKB-EC"/>
</dbReference>
<comment type="similarity">
    <text evidence="2">Belongs to the folylpolyglutamate synthase family.</text>
</comment>
<dbReference type="AlphaFoldDB" id="A0A3L6ZYG7"/>
<dbReference type="NCBIfam" id="TIGR01499">
    <property type="entry name" value="folC"/>
    <property type="match status" value="1"/>
</dbReference>
<proteinExistence type="inferred from homology"/>
<evidence type="ECO:0000313" key="14">
    <source>
        <dbReference type="EMBL" id="RLP72755.1"/>
    </source>
</evidence>
<sequence>MTHSSNEPELPADAGAEDAAELAALSGPLGLPVSDPSDIADDADADVDEEILNSEFDTDRAAAVFAKLMERTGEVAPEPRLDATARVLELLGDPQHQVPVIQITGTNGKTSTSRMIESLLRAHGLRTGLFTSPHLVHFTERICIDGKPIAHATVADNWDDIEPFLELVDAELEAKGEPRITFFEAVTILGFACFADAPVDVAVVEVGMGGTWDSTNVANAQIAVLTPVDLDHVGKLGRNIAEIAATKAGIIKPGAIVVSAKQKPEALAQIEARAAEVGATVVLQDRDFELTEDIVAVGGQQITVRGRAATYSELYLPFYGDHQAQNASVAITAVEAFLGDGERPLGEDPLTEGLALATSPGRLQLIGTDPTILVDAAHNPHGARSLRAAIERYFDVDEVALVAGILSDKDAAGIFRELAPIVTTALITRSSSERSTDVDALARIAQHELPDTLVAPYEELVDALIAAREWADEAPRRMVVVTGSIVLGGEAIEIAADREWKA</sequence>
<evidence type="ECO:0000256" key="7">
    <source>
        <dbReference type="ARBA" id="ARBA00022840"/>
    </source>
</evidence>
<dbReference type="InterPro" id="IPR013221">
    <property type="entry name" value="Mur_ligase_cen"/>
</dbReference>
<dbReference type="OrthoDB" id="9809356at2"/>
<feature type="domain" description="Mur ligase central" evidence="13">
    <location>
        <begin position="103"/>
        <end position="333"/>
    </location>
</feature>
<dbReference type="Pfam" id="PF08245">
    <property type="entry name" value="Mur_ligase_M"/>
    <property type="match status" value="1"/>
</dbReference>
<dbReference type="EC" id="6.3.2.17" evidence="3"/>
<comment type="catalytic activity">
    <reaction evidence="10">
        <text>(6S)-5,6,7,8-tetrahydrofolyl-(gamma-L-Glu)(n) + L-glutamate + ATP = (6S)-5,6,7,8-tetrahydrofolyl-(gamma-L-Glu)(n+1) + ADP + phosphate + H(+)</text>
        <dbReference type="Rhea" id="RHEA:10580"/>
        <dbReference type="Rhea" id="RHEA-COMP:14738"/>
        <dbReference type="Rhea" id="RHEA-COMP:14740"/>
        <dbReference type="ChEBI" id="CHEBI:15378"/>
        <dbReference type="ChEBI" id="CHEBI:29985"/>
        <dbReference type="ChEBI" id="CHEBI:30616"/>
        <dbReference type="ChEBI" id="CHEBI:43474"/>
        <dbReference type="ChEBI" id="CHEBI:141005"/>
        <dbReference type="ChEBI" id="CHEBI:456216"/>
        <dbReference type="EC" id="6.3.2.17"/>
    </reaction>
</comment>
<dbReference type="GO" id="GO:0005524">
    <property type="term" value="F:ATP binding"/>
    <property type="evidence" value="ECO:0007669"/>
    <property type="project" value="UniProtKB-KW"/>
</dbReference>
<dbReference type="PANTHER" id="PTHR11136">
    <property type="entry name" value="FOLYLPOLYGLUTAMATE SYNTHASE-RELATED"/>
    <property type="match status" value="1"/>
</dbReference>
<feature type="domain" description="Mur ligase C-terminal" evidence="12">
    <location>
        <begin position="361"/>
        <end position="484"/>
    </location>
</feature>
<dbReference type="InterPro" id="IPR004101">
    <property type="entry name" value="Mur_ligase_C"/>
</dbReference>
<evidence type="ECO:0000256" key="4">
    <source>
        <dbReference type="ARBA" id="ARBA00022598"/>
    </source>
</evidence>
<dbReference type="InterPro" id="IPR001645">
    <property type="entry name" value="Folylpolyglutamate_synth"/>
</dbReference>
<gene>
    <name evidence="14" type="ORF">D9V32_15015</name>
</gene>
<evidence type="ECO:0000256" key="2">
    <source>
        <dbReference type="ARBA" id="ARBA00008276"/>
    </source>
</evidence>
<dbReference type="GO" id="GO:0005737">
    <property type="term" value="C:cytoplasm"/>
    <property type="evidence" value="ECO:0007669"/>
    <property type="project" value="TreeGrafter"/>
</dbReference>
<dbReference type="Proteomes" id="UP000272503">
    <property type="component" value="Unassembled WGS sequence"/>
</dbReference>
<evidence type="ECO:0000259" key="13">
    <source>
        <dbReference type="Pfam" id="PF08245"/>
    </source>
</evidence>
<keyword evidence="8" id="KW-0460">Magnesium</keyword>
<dbReference type="FunFam" id="3.40.1190.10:FF:000011">
    <property type="entry name" value="Folylpolyglutamate synthase/dihydrofolate synthase"/>
    <property type="match status" value="1"/>
</dbReference>
<dbReference type="Gene3D" id="3.90.190.20">
    <property type="entry name" value="Mur ligase, C-terminal domain"/>
    <property type="match status" value="1"/>
</dbReference>
<evidence type="ECO:0000256" key="8">
    <source>
        <dbReference type="ARBA" id="ARBA00022842"/>
    </source>
</evidence>
<dbReference type="PROSITE" id="PS01011">
    <property type="entry name" value="FOLYLPOLYGLU_SYNT_1"/>
    <property type="match status" value="1"/>
</dbReference>
<dbReference type="InterPro" id="IPR036615">
    <property type="entry name" value="Mur_ligase_C_dom_sf"/>
</dbReference>
<dbReference type="GO" id="GO:0008841">
    <property type="term" value="F:dihydrofolate synthase activity"/>
    <property type="evidence" value="ECO:0007669"/>
    <property type="project" value="TreeGrafter"/>
</dbReference>
<dbReference type="SUPFAM" id="SSF53623">
    <property type="entry name" value="MurD-like peptide ligases, catalytic domain"/>
    <property type="match status" value="1"/>
</dbReference>
<dbReference type="InterPro" id="IPR018109">
    <property type="entry name" value="Folylpolyglutamate_synth_CS"/>
</dbReference>
<dbReference type="PANTHER" id="PTHR11136:SF0">
    <property type="entry name" value="DIHYDROFOLATE SYNTHETASE-RELATED"/>
    <property type="match status" value="1"/>
</dbReference>
<name>A0A3L6ZYG7_9MICO</name>